<dbReference type="AlphaFoldDB" id="A0A841FF63"/>
<gene>
    <name evidence="2" type="ORF">HNR73_000044</name>
</gene>
<evidence type="ECO:0000256" key="1">
    <source>
        <dbReference type="SAM" id="SignalP"/>
    </source>
</evidence>
<keyword evidence="1" id="KW-0732">Signal</keyword>
<dbReference type="RefSeq" id="WP_184785135.1">
    <property type="nucleotide sequence ID" value="NZ_BONT01000062.1"/>
</dbReference>
<reference evidence="2 3" key="1">
    <citation type="submission" date="2020-08" db="EMBL/GenBank/DDBJ databases">
        <title>Genomic Encyclopedia of Type Strains, Phase IV (KMG-IV): sequencing the most valuable type-strain genomes for metagenomic binning, comparative biology and taxonomic classification.</title>
        <authorList>
            <person name="Goeker M."/>
        </authorList>
    </citation>
    <scope>NUCLEOTIDE SEQUENCE [LARGE SCALE GENOMIC DNA]</scope>
    <source>
        <strain evidence="2 3">YIM 65646</strain>
    </source>
</reference>
<sequence length="135" mass="14860">MKKIAVRVALVFTALLMSFAIASPAMAADNEMKTDDGDPGGRVQVSWYGDIVTICDIEEDGWGVYLKVTDVSQNLFKYSFWVGGNGNCATNRASEGGSHNLAEGNYFEFKICLRKANEGGVTLSYCDYATWKNYQ</sequence>
<comment type="caution">
    <text evidence="2">The sequence shown here is derived from an EMBL/GenBank/DDBJ whole genome shotgun (WGS) entry which is preliminary data.</text>
</comment>
<evidence type="ECO:0000313" key="2">
    <source>
        <dbReference type="EMBL" id="MBB6032202.1"/>
    </source>
</evidence>
<accession>A0A841FF63</accession>
<name>A0A841FF63_9ACTN</name>
<proteinExistence type="predicted"/>
<evidence type="ECO:0000313" key="3">
    <source>
        <dbReference type="Proteomes" id="UP000548476"/>
    </source>
</evidence>
<evidence type="ECO:0008006" key="4">
    <source>
        <dbReference type="Google" id="ProtNLM"/>
    </source>
</evidence>
<dbReference type="EMBL" id="JACHGT010000001">
    <property type="protein sequence ID" value="MBB6032202.1"/>
    <property type="molecule type" value="Genomic_DNA"/>
</dbReference>
<protein>
    <recommendedName>
        <fullName evidence="4">Secreted protein</fullName>
    </recommendedName>
</protein>
<organism evidence="2 3">
    <name type="scientific">Phytomonospora endophytica</name>
    <dbReference type="NCBI Taxonomy" id="714109"/>
    <lineage>
        <taxon>Bacteria</taxon>
        <taxon>Bacillati</taxon>
        <taxon>Actinomycetota</taxon>
        <taxon>Actinomycetes</taxon>
        <taxon>Micromonosporales</taxon>
        <taxon>Micromonosporaceae</taxon>
        <taxon>Phytomonospora</taxon>
    </lineage>
</organism>
<dbReference type="Proteomes" id="UP000548476">
    <property type="component" value="Unassembled WGS sequence"/>
</dbReference>
<keyword evidence="3" id="KW-1185">Reference proteome</keyword>
<feature type="signal peptide" evidence="1">
    <location>
        <begin position="1"/>
        <end position="27"/>
    </location>
</feature>
<feature type="chain" id="PRO_5032603000" description="Secreted protein" evidence="1">
    <location>
        <begin position="28"/>
        <end position="135"/>
    </location>
</feature>